<dbReference type="Proteomes" id="UP001497623">
    <property type="component" value="Unassembled WGS sequence"/>
</dbReference>
<dbReference type="AlphaFoldDB" id="A0AAV2S3V2"/>
<feature type="region of interest" description="Disordered" evidence="1">
    <location>
        <begin position="327"/>
        <end position="354"/>
    </location>
</feature>
<keyword evidence="4" id="KW-1185">Reference proteome</keyword>
<feature type="compositionally biased region" description="Basic and acidic residues" evidence="1">
    <location>
        <begin position="532"/>
        <end position="549"/>
    </location>
</feature>
<protein>
    <submittedName>
        <fullName evidence="3">Uncharacterized protein</fullName>
    </submittedName>
</protein>
<accession>A0AAV2S3V2</accession>
<evidence type="ECO:0000256" key="2">
    <source>
        <dbReference type="SAM" id="Phobius"/>
    </source>
</evidence>
<organism evidence="3 4">
    <name type="scientific">Meganyctiphanes norvegica</name>
    <name type="common">Northern krill</name>
    <name type="synonym">Thysanopoda norvegica</name>
    <dbReference type="NCBI Taxonomy" id="48144"/>
    <lineage>
        <taxon>Eukaryota</taxon>
        <taxon>Metazoa</taxon>
        <taxon>Ecdysozoa</taxon>
        <taxon>Arthropoda</taxon>
        <taxon>Crustacea</taxon>
        <taxon>Multicrustacea</taxon>
        <taxon>Malacostraca</taxon>
        <taxon>Eumalacostraca</taxon>
        <taxon>Eucarida</taxon>
        <taxon>Euphausiacea</taxon>
        <taxon>Euphausiidae</taxon>
        <taxon>Meganyctiphanes</taxon>
    </lineage>
</organism>
<feature type="compositionally biased region" description="Low complexity" evidence="1">
    <location>
        <begin position="401"/>
        <end position="413"/>
    </location>
</feature>
<name>A0AAV2S3V2_MEGNR</name>
<feature type="compositionally biased region" description="Basic and acidic residues" evidence="1">
    <location>
        <begin position="460"/>
        <end position="472"/>
    </location>
</feature>
<keyword evidence="2" id="KW-0472">Membrane</keyword>
<feature type="compositionally biased region" description="Basic and acidic residues" evidence="1">
    <location>
        <begin position="569"/>
        <end position="585"/>
    </location>
</feature>
<feature type="compositionally biased region" description="Basic residues" evidence="1">
    <location>
        <begin position="381"/>
        <end position="400"/>
    </location>
</feature>
<reference evidence="3 4" key="1">
    <citation type="submission" date="2024-05" db="EMBL/GenBank/DDBJ databases">
        <authorList>
            <person name="Wallberg A."/>
        </authorList>
    </citation>
    <scope>NUCLEOTIDE SEQUENCE [LARGE SCALE GENOMIC DNA]</scope>
</reference>
<evidence type="ECO:0000256" key="1">
    <source>
        <dbReference type="SAM" id="MobiDB-lite"/>
    </source>
</evidence>
<sequence>MIHVAPSESVLDNYAQVLVTGRSWMEWDGRHRRDLQDNNDWAWPPTDSTTTAPSLSDHHWDNHDDEDDADLPPWPFEDEHYCDCGGPPPPMFNIPPPPGPPPMPEIPKDEIEEVFRTLPPVETIGECNAPLPQDTCPAFLVAGDARTHPRDAHTPVAAIIVTIATFAAIIVIAAFVCWKYRRSRRRGPSKSGSDLSNGVIYEDLPSGPAPRLLPAGGATIGVLPPNTLTDTHTLQPMELLDMKLTTQLSPSCPSYGGVGGEVGTPVILQQYTGGSMTPSPPSSLKVSQYAPGSVTPPFPPCSPTYDKQPLDIHRSCRSSQELYNPTYEEISTGGSDTTSVSSGTGSSDGSALHHNHGDLALETLTSEAWVTPDVCTTCHGSGRRPYTKRGMPRGRARRARPSGSATSTGTTEGSEYHETLLPTLITPSYIRPISPRPNALPYTIQGTSDGRTSTSSSSDHPVDRSGVHREPRYYVGSSIQNPSLATSPEGPTPRPPTLHFGDSLEGSSGTPSTCGGERPSPTERGLPPLPSRSDRYRIFFTSESRRRQENSLAHNSQTLDPRNKKRNKRNDVANKMENEPLYHEL</sequence>
<keyword evidence="2" id="KW-0812">Transmembrane</keyword>
<keyword evidence="2" id="KW-1133">Transmembrane helix</keyword>
<comment type="caution">
    <text evidence="3">The sequence shown here is derived from an EMBL/GenBank/DDBJ whole genome shotgun (WGS) entry which is preliminary data.</text>
</comment>
<proteinExistence type="predicted"/>
<feature type="transmembrane region" description="Helical" evidence="2">
    <location>
        <begin position="156"/>
        <end position="178"/>
    </location>
</feature>
<feature type="compositionally biased region" description="Polar residues" evidence="1">
    <location>
        <begin position="550"/>
        <end position="560"/>
    </location>
</feature>
<gene>
    <name evidence="3" type="ORF">MNOR_LOCUS32829</name>
</gene>
<feature type="region of interest" description="Disordered" evidence="1">
    <location>
        <begin position="35"/>
        <end position="73"/>
    </location>
</feature>
<dbReference type="EMBL" id="CAXKWB010045561">
    <property type="protein sequence ID" value="CAL4162447.1"/>
    <property type="molecule type" value="Genomic_DNA"/>
</dbReference>
<feature type="compositionally biased region" description="Low complexity" evidence="1">
    <location>
        <begin position="446"/>
        <end position="459"/>
    </location>
</feature>
<feature type="region of interest" description="Disordered" evidence="1">
    <location>
        <begin position="379"/>
        <end position="585"/>
    </location>
</feature>
<evidence type="ECO:0000313" key="3">
    <source>
        <dbReference type="EMBL" id="CAL4162447.1"/>
    </source>
</evidence>
<feature type="compositionally biased region" description="Low complexity" evidence="1">
    <location>
        <begin position="331"/>
        <end position="350"/>
    </location>
</feature>
<evidence type="ECO:0000313" key="4">
    <source>
        <dbReference type="Proteomes" id="UP001497623"/>
    </source>
</evidence>
<feature type="compositionally biased region" description="Polar residues" evidence="1">
    <location>
        <begin position="477"/>
        <end position="486"/>
    </location>
</feature>